<reference evidence="6 7" key="1">
    <citation type="submission" date="2020-08" db="EMBL/GenBank/DDBJ databases">
        <authorList>
            <person name="Hejnol A."/>
        </authorList>
    </citation>
    <scope>NUCLEOTIDE SEQUENCE [LARGE SCALE GENOMIC DNA]</scope>
</reference>
<dbReference type="GO" id="GO:0005634">
    <property type="term" value="C:nucleus"/>
    <property type="evidence" value="ECO:0007669"/>
    <property type="project" value="UniProtKB-SubCell"/>
</dbReference>
<dbReference type="Pfam" id="PF03366">
    <property type="entry name" value="YEATS"/>
    <property type="match status" value="1"/>
</dbReference>
<evidence type="ECO:0000256" key="4">
    <source>
        <dbReference type="PROSITE-ProRule" id="PRU00376"/>
    </source>
</evidence>
<dbReference type="OrthoDB" id="16041at2759"/>
<sequence length="223" mass="26262">MNDLEEKTVTRMKGTTVVKPVVYGNVSRYFGKKSENGHTHQWTVFVKPFDNCCMSPFVKKVVFRLHADYNDHNRTVTEPPYEVTETGWGEFEVLIKIFFVDVNEKPVTLTHLLKLFHTDPDITLGKKPLIIEHYDEVIFQEPYPLFHKLLMEKKRVTCGEYKHHYDHETFKKNDFEQMKSVHKQVESALETVRHFKVLTARAIHALQEHEKESLDAMNDEQVD</sequence>
<evidence type="ECO:0000259" key="5">
    <source>
        <dbReference type="PROSITE" id="PS51037"/>
    </source>
</evidence>
<dbReference type="AlphaFoldDB" id="A0A7I8V970"/>
<organism evidence="6 7">
    <name type="scientific">Dimorphilus gyrociliatus</name>
    <dbReference type="NCBI Taxonomy" id="2664684"/>
    <lineage>
        <taxon>Eukaryota</taxon>
        <taxon>Metazoa</taxon>
        <taxon>Spiralia</taxon>
        <taxon>Lophotrochozoa</taxon>
        <taxon>Annelida</taxon>
        <taxon>Polychaeta</taxon>
        <taxon>Polychaeta incertae sedis</taxon>
        <taxon>Dinophilidae</taxon>
        <taxon>Dimorphilus</taxon>
    </lineage>
</organism>
<feature type="domain" description="YEATS" evidence="5">
    <location>
        <begin position="11"/>
        <end position="153"/>
    </location>
</feature>
<dbReference type="InterPro" id="IPR038704">
    <property type="entry name" value="YEAST_sf"/>
</dbReference>
<evidence type="ECO:0000256" key="2">
    <source>
        <dbReference type="ARBA" id="ARBA00023163"/>
    </source>
</evidence>
<dbReference type="Proteomes" id="UP000549394">
    <property type="component" value="Unassembled WGS sequence"/>
</dbReference>
<evidence type="ECO:0000256" key="3">
    <source>
        <dbReference type="ARBA" id="ARBA00023242"/>
    </source>
</evidence>
<comment type="subcellular location">
    <subcellularLocation>
        <location evidence="4">Nucleus</location>
    </subcellularLocation>
</comment>
<gene>
    <name evidence="6" type="ORF">DGYR_LOCUS1501</name>
</gene>
<dbReference type="Gene3D" id="2.60.40.1970">
    <property type="entry name" value="YEATS domain"/>
    <property type="match status" value="1"/>
</dbReference>
<dbReference type="PANTHER" id="PTHR47573:SF1">
    <property type="entry name" value="PROTEIN AF-9 HOMOLOG"/>
    <property type="match status" value="1"/>
</dbReference>
<evidence type="ECO:0000256" key="1">
    <source>
        <dbReference type="ARBA" id="ARBA00023015"/>
    </source>
</evidence>
<keyword evidence="3 4" id="KW-0539">Nucleus</keyword>
<keyword evidence="1" id="KW-0805">Transcription regulation</keyword>
<name>A0A7I8V970_9ANNE</name>
<dbReference type="GO" id="GO:0006355">
    <property type="term" value="P:regulation of DNA-templated transcription"/>
    <property type="evidence" value="ECO:0007669"/>
    <property type="project" value="InterPro"/>
</dbReference>
<evidence type="ECO:0000313" key="6">
    <source>
        <dbReference type="EMBL" id="CAD5112335.1"/>
    </source>
</evidence>
<comment type="caution">
    <text evidence="6">The sequence shown here is derived from an EMBL/GenBank/DDBJ whole genome shotgun (WGS) entry which is preliminary data.</text>
</comment>
<dbReference type="InterPro" id="IPR055129">
    <property type="entry name" value="YEATS_dom"/>
</dbReference>
<proteinExistence type="predicted"/>
<keyword evidence="7" id="KW-1185">Reference proteome</keyword>
<dbReference type="PANTHER" id="PTHR47573">
    <property type="entry name" value="PROTEIN AF-9 HOMOLOG"/>
    <property type="match status" value="1"/>
</dbReference>
<dbReference type="InterPro" id="IPR005033">
    <property type="entry name" value="YEATS"/>
</dbReference>
<accession>A0A7I8V970</accession>
<keyword evidence="2" id="KW-0804">Transcription</keyword>
<evidence type="ECO:0000313" key="7">
    <source>
        <dbReference type="Proteomes" id="UP000549394"/>
    </source>
</evidence>
<dbReference type="PROSITE" id="PS51037">
    <property type="entry name" value="YEATS"/>
    <property type="match status" value="1"/>
</dbReference>
<dbReference type="CDD" id="cd16909">
    <property type="entry name" value="YEATS_GAS41_like"/>
    <property type="match status" value="1"/>
</dbReference>
<dbReference type="EMBL" id="CAJFCJ010000002">
    <property type="protein sequence ID" value="CAD5112335.1"/>
    <property type="molecule type" value="Genomic_DNA"/>
</dbReference>
<protein>
    <recommendedName>
        <fullName evidence="5">YEATS domain-containing protein</fullName>
    </recommendedName>
</protein>